<dbReference type="EMBL" id="AEPY01000003">
    <property type="protein sequence ID" value="EFU80643.1"/>
    <property type="molecule type" value="Genomic_DNA"/>
</dbReference>
<comment type="caution">
    <text evidence="4">The sequence shown here is derived from an EMBL/GenBank/DDBJ whole genome shotgun (WGS) entry which is preliminary data.</text>
</comment>
<feature type="domain" description="Lsr2 DNA-binding" evidence="3">
    <location>
        <begin position="73"/>
        <end position="108"/>
    </location>
</feature>
<gene>
    <name evidence="4" type="ORF">HMPREF0388_0362</name>
</gene>
<feature type="domain" description="Lsr2 dimerization" evidence="2">
    <location>
        <begin position="1"/>
        <end position="57"/>
    </location>
</feature>
<dbReference type="InterPro" id="IPR042261">
    <property type="entry name" value="Lsr2-like_dimerization"/>
</dbReference>
<dbReference type="Gene3D" id="3.30.60.230">
    <property type="entry name" value="Lsr2, dimerization domain"/>
    <property type="match status" value="1"/>
</dbReference>
<dbReference type="Proteomes" id="UP000005573">
    <property type="component" value="Unassembled WGS sequence"/>
</dbReference>
<dbReference type="InterPro" id="IPR036625">
    <property type="entry name" value="E3-bd_dom_sf"/>
</dbReference>
<evidence type="ECO:0000259" key="2">
    <source>
        <dbReference type="Pfam" id="PF11774"/>
    </source>
</evidence>
<dbReference type="InterPro" id="IPR024412">
    <property type="entry name" value="Lsr2_dim_dom"/>
</dbReference>
<dbReference type="Pfam" id="PF23359">
    <property type="entry name" value="Lsr2_DNA-bd"/>
    <property type="match status" value="1"/>
</dbReference>
<dbReference type="Gene3D" id="4.10.320.10">
    <property type="entry name" value="E3-binding domain"/>
    <property type="match status" value="1"/>
</dbReference>
<proteinExistence type="predicted"/>
<dbReference type="GO" id="GO:0016746">
    <property type="term" value="F:acyltransferase activity"/>
    <property type="evidence" value="ECO:0007669"/>
    <property type="project" value="InterPro"/>
</dbReference>
<dbReference type="GO" id="GO:0003677">
    <property type="term" value="F:DNA binding"/>
    <property type="evidence" value="ECO:0007669"/>
    <property type="project" value="UniProtKB-KW"/>
</dbReference>
<evidence type="ECO:0000259" key="3">
    <source>
        <dbReference type="Pfam" id="PF23359"/>
    </source>
</evidence>
<dbReference type="RefSeq" id="WP_004008813.1">
    <property type="nucleotide sequence ID" value="NZ_GL622340.1"/>
</dbReference>
<name>E6LX89_9ACTO</name>
<organism evidence="4 5">
    <name type="scientific">Mobiluncus curtisii ATCC 51333</name>
    <dbReference type="NCBI Taxonomy" id="887326"/>
    <lineage>
        <taxon>Bacteria</taxon>
        <taxon>Bacillati</taxon>
        <taxon>Actinomycetota</taxon>
        <taxon>Actinomycetes</taxon>
        <taxon>Actinomycetales</taxon>
        <taxon>Actinomycetaceae</taxon>
        <taxon>Mobiluncus</taxon>
    </lineage>
</organism>
<dbReference type="HOGENOM" id="CLU_139818_0_0_11"/>
<evidence type="ECO:0000256" key="1">
    <source>
        <dbReference type="ARBA" id="ARBA00023125"/>
    </source>
</evidence>
<dbReference type="Pfam" id="PF11774">
    <property type="entry name" value="Lsr2"/>
    <property type="match status" value="1"/>
</dbReference>
<dbReference type="InterPro" id="IPR055370">
    <property type="entry name" value="Lsr2_DNA-bd"/>
</dbReference>
<protein>
    <recommendedName>
        <fullName evidence="6">Lsr2 family protein</fullName>
    </recommendedName>
</protein>
<keyword evidence="1" id="KW-0238">DNA-binding</keyword>
<sequence length="112" mass="12617">MAKKVKTILIDDIDSSDAAETVAFSLDNVNYEIDLNAAHAKELRDSLQRWIDAGRKVSGRRRRGTTPAVNSEVRELNRRVRAWAGEKGIPVNDRGRVPQKLIDQYRDATGDK</sequence>
<reference evidence="4 5" key="1">
    <citation type="submission" date="2010-12" db="EMBL/GenBank/DDBJ databases">
        <authorList>
            <person name="Muzny D."/>
            <person name="Qin X."/>
            <person name="Deng J."/>
            <person name="Jiang H."/>
            <person name="Liu Y."/>
            <person name="Qu J."/>
            <person name="Song X.-Z."/>
            <person name="Zhang L."/>
            <person name="Thornton R."/>
            <person name="Coyle M."/>
            <person name="Francisco L."/>
            <person name="Jackson L."/>
            <person name="Javaid M."/>
            <person name="Korchina V."/>
            <person name="Kovar C."/>
            <person name="Mata R."/>
            <person name="Mathew T."/>
            <person name="Ngo R."/>
            <person name="Nguyen L."/>
            <person name="Nguyen N."/>
            <person name="Okwuonu G."/>
            <person name="Ongeri F."/>
            <person name="Pham C."/>
            <person name="Simmons D."/>
            <person name="Wilczek-Boney K."/>
            <person name="Hale W."/>
            <person name="Jakkamsetti A."/>
            <person name="Pham P."/>
            <person name="Ruth R."/>
            <person name="San Lucas F."/>
            <person name="Warren J."/>
            <person name="Zhang J."/>
            <person name="Zhao Z."/>
            <person name="Zhou C."/>
            <person name="Zhu D."/>
            <person name="Lee S."/>
            <person name="Bess C."/>
            <person name="Blankenburg K."/>
            <person name="Forbes L."/>
            <person name="Fu Q."/>
            <person name="Gubbala S."/>
            <person name="Hirani K."/>
            <person name="Jayaseelan J.C."/>
            <person name="Lara F."/>
            <person name="Munidasa M."/>
            <person name="Palculict T."/>
            <person name="Patil S."/>
            <person name="Pu L.-L."/>
            <person name="Saada N."/>
            <person name="Tang L."/>
            <person name="Weissenberger G."/>
            <person name="Zhu Y."/>
            <person name="Hemphill L."/>
            <person name="Shang Y."/>
            <person name="Youmans B."/>
            <person name="Ayvaz T."/>
            <person name="Ross M."/>
            <person name="Santibanez J."/>
            <person name="Aqrawi P."/>
            <person name="Gross S."/>
            <person name="Joshi V."/>
            <person name="Fowler G."/>
            <person name="Nazareth L."/>
            <person name="Reid J."/>
            <person name="Worley K."/>
            <person name="Petrosino J."/>
            <person name="Highlander S."/>
            <person name="Gibbs R."/>
        </authorList>
    </citation>
    <scope>NUCLEOTIDE SEQUENCE [LARGE SCALE GENOMIC DNA]</scope>
    <source>
        <strain evidence="4 5">ATCC 51333</strain>
    </source>
</reference>
<accession>E6LX89</accession>
<evidence type="ECO:0000313" key="4">
    <source>
        <dbReference type="EMBL" id="EFU80643.1"/>
    </source>
</evidence>
<evidence type="ECO:0000313" key="5">
    <source>
        <dbReference type="Proteomes" id="UP000005573"/>
    </source>
</evidence>
<evidence type="ECO:0008006" key="6">
    <source>
        <dbReference type="Google" id="ProtNLM"/>
    </source>
</evidence>
<dbReference type="AlphaFoldDB" id="E6LX89"/>